<keyword evidence="2" id="KW-1185">Reference proteome</keyword>
<dbReference type="PANTHER" id="PTHR33206:SF1">
    <property type="entry name" value="DNA-DIRECTED DNA POLYMERASE"/>
    <property type="match status" value="1"/>
</dbReference>
<proteinExistence type="predicted"/>
<comment type="caution">
    <text evidence="1">The sequence shown here is derived from an EMBL/GenBank/DDBJ whole genome shotgun (WGS) entry which is preliminary data.</text>
</comment>
<gene>
    <name evidence="1" type="ORF">ElyMa_002976800</name>
</gene>
<dbReference type="Proteomes" id="UP000762676">
    <property type="component" value="Unassembled WGS sequence"/>
</dbReference>
<evidence type="ECO:0000313" key="1">
    <source>
        <dbReference type="EMBL" id="GFS06956.1"/>
    </source>
</evidence>
<organism evidence="1 2">
    <name type="scientific">Elysia marginata</name>
    <dbReference type="NCBI Taxonomy" id="1093978"/>
    <lineage>
        <taxon>Eukaryota</taxon>
        <taxon>Metazoa</taxon>
        <taxon>Spiralia</taxon>
        <taxon>Lophotrochozoa</taxon>
        <taxon>Mollusca</taxon>
        <taxon>Gastropoda</taxon>
        <taxon>Heterobranchia</taxon>
        <taxon>Euthyneura</taxon>
        <taxon>Panpulmonata</taxon>
        <taxon>Sacoglossa</taxon>
        <taxon>Placobranchoidea</taxon>
        <taxon>Plakobranchidae</taxon>
        <taxon>Elysia</taxon>
    </lineage>
</organism>
<reference evidence="1 2" key="1">
    <citation type="journal article" date="2021" name="Elife">
        <title>Chloroplast acquisition without the gene transfer in kleptoplastic sea slugs, Plakobranchus ocellatus.</title>
        <authorList>
            <person name="Maeda T."/>
            <person name="Takahashi S."/>
            <person name="Yoshida T."/>
            <person name="Shimamura S."/>
            <person name="Takaki Y."/>
            <person name="Nagai Y."/>
            <person name="Toyoda A."/>
            <person name="Suzuki Y."/>
            <person name="Arimoto A."/>
            <person name="Ishii H."/>
            <person name="Satoh N."/>
            <person name="Nishiyama T."/>
            <person name="Hasebe M."/>
            <person name="Maruyama T."/>
            <person name="Minagawa J."/>
            <person name="Obokata J."/>
            <person name="Shigenobu S."/>
        </authorList>
    </citation>
    <scope>NUCLEOTIDE SEQUENCE [LARGE SCALE GENOMIC DNA]</scope>
</reference>
<dbReference type="EMBL" id="BMAT01006137">
    <property type="protein sequence ID" value="GFS06956.1"/>
    <property type="molecule type" value="Genomic_DNA"/>
</dbReference>
<accession>A0AAV4ID19</accession>
<dbReference type="AlphaFoldDB" id="A0AAV4ID19"/>
<protein>
    <submittedName>
        <fullName evidence="1">Uncharacterized protein</fullName>
    </submittedName>
</protein>
<dbReference type="PANTHER" id="PTHR33206">
    <property type="entry name" value="PROTEIN CBG10425"/>
    <property type="match status" value="1"/>
</dbReference>
<sequence>MLEFHYDFLGKYIDRKDYRYQLFEIDTDSLYILYLALSKETPEDVVRPNIRKQFANEWDGWFPAEACKAQKAIFKEQKAKTEVWDNSHCQRCRVQRQFDKRTPGLLKTEFSGEKKTYYCCSEDGIDKFSSKGLNKSYLEKKDYKDVLKNRKSGGCSNYGFKTDGVRMLTYVQQRDVLSYLYIKSVVHSDGVTTSPIRL</sequence>
<evidence type="ECO:0000313" key="2">
    <source>
        <dbReference type="Proteomes" id="UP000762676"/>
    </source>
</evidence>
<name>A0AAV4ID19_9GAST</name>